<evidence type="ECO:0000313" key="3">
    <source>
        <dbReference type="Proteomes" id="UP000189229"/>
    </source>
</evidence>
<dbReference type="AlphaFoldDB" id="A0A1V3WXN2"/>
<feature type="compositionally biased region" description="Polar residues" evidence="1">
    <location>
        <begin position="19"/>
        <end position="34"/>
    </location>
</feature>
<comment type="caution">
    <text evidence="2">The sequence shown here is derived from an EMBL/GenBank/DDBJ whole genome shotgun (WGS) entry which is preliminary data.</text>
</comment>
<evidence type="ECO:0000313" key="2">
    <source>
        <dbReference type="EMBL" id="OOK71793.1"/>
    </source>
</evidence>
<name>A0A1V3WXN2_MYCKA</name>
<dbReference type="Proteomes" id="UP000189229">
    <property type="component" value="Unassembled WGS sequence"/>
</dbReference>
<protein>
    <submittedName>
        <fullName evidence="2">Uncharacterized protein</fullName>
    </submittedName>
</protein>
<gene>
    <name evidence="2" type="ORF">BZL30_5636</name>
</gene>
<feature type="region of interest" description="Disordered" evidence="1">
    <location>
        <begin position="13"/>
        <end position="44"/>
    </location>
</feature>
<sequence length="44" mass="4667">MGADLYRKAGLAGTPAPVNVTSRSPVNSRRNSAISAWRPTKVVN</sequence>
<proteinExistence type="predicted"/>
<organism evidence="2 3">
    <name type="scientific">Mycobacterium kansasii</name>
    <dbReference type="NCBI Taxonomy" id="1768"/>
    <lineage>
        <taxon>Bacteria</taxon>
        <taxon>Bacillati</taxon>
        <taxon>Actinomycetota</taxon>
        <taxon>Actinomycetes</taxon>
        <taxon>Mycobacteriales</taxon>
        <taxon>Mycobacteriaceae</taxon>
        <taxon>Mycobacterium</taxon>
    </lineage>
</organism>
<dbReference type="EMBL" id="MVBM01000005">
    <property type="protein sequence ID" value="OOK71793.1"/>
    <property type="molecule type" value="Genomic_DNA"/>
</dbReference>
<evidence type="ECO:0000256" key="1">
    <source>
        <dbReference type="SAM" id="MobiDB-lite"/>
    </source>
</evidence>
<reference evidence="2 3" key="1">
    <citation type="submission" date="2017-02" db="EMBL/GenBank/DDBJ databases">
        <title>Complete genome sequences of Mycobacterium kansasii strains isolated from rhesus macaques.</title>
        <authorList>
            <person name="Panda A."/>
            <person name="Nagaraj S."/>
            <person name="Zhao X."/>
            <person name="Tettelin H."/>
            <person name="Detolla L.J."/>
        </authorList>
    </citation>
    <scope>NUCLEOTIDE SEQUENCE [LARGE SCALE GENOMIC DNA]</scope>
    <source>
        <strain evidence="2 3">11-3813</strain>
    </source>
</reference>
<accession>A0A1V3WXN2</accession>